<evidence type="ECO:0000259" key="5">
    <source>
        <dbReference type="PROSITE" id="PS50020"/>
    </source>
</evidence>
<dbReference type="PROSITE" id="PS01159">
    <property type="entry name" value="WW_DOMAIN_1"/>
    <property type="match status" value="1"/>
</dbReference>
<dbReference type="InterPro" id="IPR051583">
    <property type="entry name" value="YAP1"/>
</dbReference>
<dbReference type="SUPFAM" id="SSF51045">
    <property type="entry name" value="WW domain"/>
    <property type="match status" value="2"/>
</dbReference>
<dbReference type="InterPro" id="IPR001202">
    <property type="entry name" value="WW_dom"/>
</dbReference>
<name>A0AAD6VE98_9AGAR</name>
<dbReference type="Gene3D" id="2.20.70.10">
    <property type="match status" value="2"/>
</dbReference>
<dbReference type="Pfam" id="PF00397">
    <property type="entry name" value="WW"/>
    <property type="match status" value="1"/>
</dbReference>
<dbReference type="AlphaFoldDB" id="A0AAD6VE98"/>
<dbReference type="PANTHER" id="PTHR17616:SF8">
    <property type="entry name" value="TRANSCRIPTIONAL COACTIVATOR YORKIE"/>
    <property type="match status" value="1"/>
</dbReference>
<evidence type="ECO:0000256" key="3">
    <source>
        <dbReference type="ARBA" id="ARBA00022490"/>
    </source>
</evidence>
<dbReference type="GO" id="GO:0005634">
    <property type="term" value="C:nucleus"/>
    <property type="evidence" value="ECO:0007669"/>
    <property type="project" value="UniProtKB-SubCell"/>
</dbReference>
<feature type="domain" description="WW" evidence="5">
    <location>
        <begin position="25"/>
        <end position="56"/>
    </location>
</feature>
<keyword evidence="3" id="KW-0963">Cytoplasm</keyword>
<dbReference type="EMBL" id="JARJCW010000032">
    <property type="protein sequence ID" value="KAJ7208831.1"/>
    <property type="molecule type" value="Genomic_DNA"/>
</dbReference>
<protein>
    <recommendedName>
        <fullName evidence="5">WW domain-containing protein</fullName>
    </recommendedName>
</protein>
<dbReference type="InterPro" id="IPR036020">
    <property type="entry name" value="WW_dom_sf"/>
</dbReference>
<comment type="subcellular location">
    <subcellularLocation>
        <location evidence="2">Cytoplasm</location>
    </subcellularLocation>
    <subcellularLocation>
        <location evidence="1">Nucleus</location>
    </subcellularLocation>
</comment>
<reference evidence="6" key="1">
    <citation type="submission" date="2023-03" db="EMBL/GenBank/DDBJ databases">
        <title>Massive genome expansion in bonnet fungi (Mycena s.s.) driven by repeated elements and novel gene families across ecological guilds.</title>
        <authorList>
            <consortium name="Lawrence Berkeley National Laboratory"/>
            <person name="Harder C.B."/>
            <person name="Miyauchi S."/>
            <person name="Viragh M."/>
            <person name="Kuo A."/>
            <person name="Thoen E."/>
            <person name="Andreopoulos B."/>
            <person name="Lu D."/>
            <person name="Skrede I."/>
            <person name="Drula E."/>
            <person name="Henrissat B."/>
            <person name="Morin E."/>
            <person name="Kohler A."/>
            <person name="Barry K."/>
            <person name="LaButti K."/>
            <person name="Morin E."/>
            <person name="Salamov A."/>
            <person name="Lipzen A."/>
            <person name="Mereny Z."/>
            <person name="Hegedus B."/>
            <person name="Baldrian P."/>
            <person name="Stursova M."/>
            <person name="Weitz H."/>
            <person name="Taylor A."/>
            <person name="Grigoriev I.V."/>
            <person name="Nagy L.G."/>
            <person name="Martin F."/>
            <person name="Kauserud H."/>
        </authorList>
    </citation>
    <scope>NUCLEOTIDE SEQUENCE</scope>
    <source>
        <strain evidence="6">9144</strain>
    </source>
</reference>
<proteinExistence type="predicted"/>
<organism evidence="6 7">
    <name type="scientific">Mycena pura</name>
    <dbReference type="NCBI Taxonomy" id="153505"/>
    <lineage>
        <taxon>Eukaryota</taxon>
        <taxon>Fungi</taxon>
        <taxon>Dikarya</taxon>
        <taxon>Basidiomycota</taxon>
        <taxon>Agaricomycotina</taxon>
        <taxon>Agaricomycetes</taxon>
        <taxon>Agaricomycetidae</taxon>
        <taxon>Agaricales</taxon>
        <taxon>Marasmiineae</taxon>
        <taxon>Mycenaceae</taxon>
        <taxon>Mycena</taxon>
    </lineage>
</organism>
<evidence type="ECO:0000256" key="4">
    <source>
        <dbReference type="ARBA" id="ARBA00023242"/>
    </source>
</evidence>
<feature type="non-terminal residue" evidence="6">
    <location>
        <position position="1"/>
    </location>
</feature>
<dbReference type="GO" id="GO:0005737">
    <property type="term" value="C:cytoplasm"/>
    <property type="evidence" value="ECO:0007669"/>
    <property type="project" value="UniProtKB-SubCell"/>
</dbReference>
<gene>
    <name evidence="6" type="ORF">GGX14DRAFT_335658</name>
</gene>
<evidence type="ECO:0000313" key="7">
    <source>
        <dbReference type="Proteomes" id="UP001219525"/>
    </source>
</evidence>
<keyword evidence="7" id="KW-1185">Reference proteome</keyword>
<dbReference type="Proteomes" id="UP001219525">
    <property type="component" value="Unassembled WGS sequence"/>
</dbReference>
<feature type="domain" description="WW" evidence="5">
    <location>
        <begin position="1"/>
        <end position="24"/>
    </location>
</feature>
<evidence type="ECO:0000313" key="6">
    <source>
        <dbReference type="EMBL" id="KAJ7208831.1"/>
    </source>
</evidence>
<dbReference type="GO" id="GO:0035329">
    <property type="term" value="P:hippo signaling"/>
    <property type="evidence" value="ECO:0007669"/>
    <property type="project" value="TreeGrafter"/>
</dbReference>
<comment type="caution">
    <text evidence="6">The sequence shown here is derived from an EMBL/GenBank/DDBJ whole genome shotgun (WGS) entry which is preliminary data.</text>
</comment>
<dbReference type="PANTHER" id="PTHR17616">
    <property type="entry name" value="YES-ASSOCIATED PROTEIN YAP1 FAMILY MEMBER"/>
    <property type="match status" value="1"/>
</dbReference>
<dbReference type="SMART" id="SM00456">
    <property type="entry name" value="WW"/>
    <property type="match status" value="2"/>
</dbReference>
<evidence type="ECO:0000256" key="2">
    <source>
        <dbReference type="ARBA" id="ARBA00004496"/>
    </source>
</evidence>
<dbReference type="GO" id="GO:0045944">
    <property type="term" value="P:positive regulation of transcription by RNA polymerase II"/>
    <property type="evidence" value="ECO:0007669"/>
    <property type="project" value="TreeGrafter"/>
</dbReference>
<keyword evidence="4" id="KW-0539">Nucleus</keyword>
<evidence type="ECO:0000256" key="1">
    <source>
        <dbReference type="ARBA" id="ARBA00004123"/>
    </source>
</evidence>
<accession>A0AAD6VE98</accession>
<feature type="non-terminal residue" evidence="6">
    <location>
        <position position="56"/>
    </location>
</feature>
<sequence length="56" mass="6783">EPMTGRVYFADHTKRTTTWIDPREEQLPEGWELRYAPEGRRYFTNHNGRTTTWDDP</sequence>
<dbReference type="CDD" id="cd00201">
    <property type="entry name" value="WW"/>
    <property type="match status" value="1"/>
</dbReference>
<dbReference type="PROSITE" id="PS50020">
    <property type="entry name" value="WW_DOMAIN_2"/>
    <property type="match status" value="2"/>
</dbReference>
<dbReference type="GO" id="GO:0003713">
    <property type="term" value="F:transcription coactivator activity"/>
    <property type="evidence" value="ECO:0007669"/>
    <property type="project" value="TreeGrafter"/>
</dbReference>